<dbReference type="Gene3D" id="3.30.70.370">
    <property type="match status" value="1"/>
</dbReference>
<dbReference type="InterPro" id="IPR012337">
    <property type="entry name" value="RNaseH-like_sf"/>
</dbReference>
<evidence type="ECO:0000256" key="9">
    <source>
        <dbReference type="ARBA" id="ARBA00022932"/>
    </source>
</evidence>
<dbReference type="SMART" id="SM00279">
    <property type="entry name" value="HhH2"/>
    <property type="match status" value="1"/>
</dbReference>
<dbReference type="Pfam" id="PF01367">
    <property type="entry name" value="5_3_exonuc"/>
    <property type="match status" value="1"/>
</dbReference>
<dbReference type="InterPro" id="IPR008918">
    <property type="entry name" value="HhH2"/>
</dbReference>
<feature type="domain" description="5'-3' exonuclease" evidence="18">
    <location>
        <begin position="3"/>
        <end position="264"/>
    </location>
</feature>
<comment type="function">
    <text evidence="13">5'-3' exonuclease acting preferentially on double-stranded DNA.</text>
</comment>
<evidence type="ECO:0000256" key="8">
    <source>
        <dbReference type="ARBA" id="ARBA00022839"/>
    </source>
</evidence>
<dbReference type="CDD" id="cd09859">
    <property type="entry name" value="PIN_53EXO"/>
    <property type="match status" value="1"/>
</dbReference>
<dbReference type="InterPro" id="IPR002421">
    <property type="entry name" value="5-3_exonuclease"/>
</dbReference>
<evidence type="ECO:0000259" key="17">
    <source>
        <dbReference type="SMART" id="SM00474"/>
    </source>
</evidence>
<dbReference type="Pfam" id="PF22619">
    <property type="entry name" value="DNA_polI_exo1"/>
    <property type="match status" value="1"/>
</dbReference>
<dbReference type="Gene3D" id="1.10.150.20">
    <property type="entry name" value="5' to 3' exonuclease, C-terminal subdomain"/>
    <property type="match status" value="2"/>
</dbReference>
<dbReference type="CDD" id="cd09898">
    <property type="entry name" value="H3TH_53EXO"/>
    <property type="match status" value="1"/>
</dbReference>
<keyword evidence="7" id="KW-0378">Hydrolase</keyword>
<dbReference type="NCBIfam" id="NF004397">
    <property type="entry name" value="PRK05755.1"/>
    <property type="match status" value="1"/>
</dbReference>
<keyword evidence="4 15" id="KW-0235">DNA replication</keyword>
<evidence type="ECO:0000256" key="4">
    <source>
        <dbReference type="ARBA" id="ARBA00022705"/>
    </source>
</evidence>
<dbReference type="GO" id="GO:0003887">
    <property type="term" value="F:DNA-directed DNA polymerase activity"/>
    <property type="evidence" value="ECO:0007669"/>
    <property type="project" value="UniProtKB-UniRule"/>
</dbReference>
<keyword evidence="10 15" id="KW-0238">DNA-binding</keyword>
<dbReference type="GO" id="GO:0006302">
    <property type="term" value="P:double-strand break repair"/>
    <property type="evidence" value="ECO:0007669"/>
    <property type="project" value="TreeGrafter"/>
</dbReference>
<dbReference type="SUPFAM" id="SSF47807">
    <property type="entry name" value="5' to 3' exonuclease, C-terminal subdomain"/>
    <property type="match status" value="1"/>
</dbReference>
<evidence type="ECO:0000259" key="16">
    <source>
        <dbReference type="SMART" id="SM00278"/>
    </source>
</evidence>
<dbReference type="Proteomes" id="UP000512167">
    <property type="component" value="Chromosome"/>
</dbReference>
<dbReference type="RefSeq" id="WP_312031820.1">
    <property type="nucleotide sequence ID" value="NZ_CP051151.1"/>
</dbReference>
<evidence type="ECO:0000256" key="11">
    <source>
        <dbReference type="ARBA" id="ARBA00023204"/>
    </source>
</evidence>
<dbReference type="SMART" id="SM00482">
    <property type="entry name" value="POLAc"/>
    <property type="match status" value="1"/>
</dbReference>
<evidence type="ECO:0000256" key="5">
    <source>
        <dbReference type="ARBA" id="ARBA00022722"/>
    </source>
</evidence>
<dbReference type="EC" id="2.7.7.7" evidence="14 15"/>
<dbReference type="SMART" id="SM00474">
    <property type="entry name" value="35EXOc"/>
    <property type="match status" value="1"/>
</dbReference>
<dbReference type="PRINTS" id="PR00868">
    <property type="entry name" value="DNAPOLI"/>
</dbReference>
<dbReference type="InterPro" id="IPR001098">
    <property type="entry name" value="DNA-dir_DNA_pol_A_palm_dom"/>
</dbReference>
<dbReference type="GO" id="GO:0006261">
    <property type="term" value="P:DNA-templated DNA replication"/>
    <property type="evidence" value="ECO:0007669"/>
    <property type="project" value="UniProtKB-UniRule"/>
</dbReference>
<dbReference type="SUPFAM" id="SSF56672">
    <property type="entry name" value="DNA/RNA polymerases"/>
    <property type="match status" value="1"/>
</dbReference>
<reference evidence="20 21" key="1">
    <citation type="submission" date="2020-04" db="EMBL/GenBank/DDBJ databases">
        <authorList>
            <person name="Zheng R.K."/>
            <person name="Sun C.M."/>
        </authorList>
    </citation>
    <scope>NUCLEOTIDE SEQUENCE [LARGE SCALE GENOMIC DNA]</scope>
    <source>
        <strain evidence="21">zrk29</strain>
    </source>
</reference>
<dbReference type="NCBIfam" id="TIGR00593">
    <property type="entry name" value="pola"/>
    <property type="match status" value="1"/>
</dbReference>
<keyword evidence="2 15" id="KW-0808">Transferase</keyword>
<evidence type="ECO:0000259" key="18">
    <source>
        <dbReference type="SMART" id="SM00475"/>
    </source>
</evidence>
<dbReference type="SUPFAM" id="SSF88723">
    <property type="entry name" value="PIN domain-like"/>
    <property type="match status" value="1"/>
</dbReference>
<dbReference type="InterPro" id="IPR054690">
    <property type="entry name" value="DNA_polI_exonuclease"/>
</dbReference>
<dbReference type="AlphaFoldDB" id="A0A7L6N4D4"/>
<evidence type="ECO:0000256" key="10">
    <source>
        <dbReference type="ARBA" id="ARBA00023125"/>
    </source>
</evidence>
<dbReference type="InterPro" id="IPR029060">
    <property type="entry name" value="PIN-like_dom_sf"/>
</dbReference>
<feature type="domain" description="3'-5' exonuclease" evidence="17">
    <location>
        <begin position="293"/>
        <end position="464"/>
    </location>
</feature>
<dbReference type="InterPro" id="IPR002298">
    <property type="entry name" value="DNA_polymerase_A"/>
</dbReference>
<comment type="catalytic activity">
    <reaction evidence="12 15">
        <text>DNA(n) + a 2'-deoxyribonucleoside 5'-triphosphate = DNA(n+1) + diphosphate</text>
        <dbReference type="Rhea" id="RHEA:22508"/>
        <dbReference type="Rhea" id="RHEA-COMP:17339"/>
        <dbReference type="Rhea" id="RHEA-COMP:17340"/>
        <dbReference type="ChEBI" id="CHEBI:33019"/>
        <dbReference type="ChEBI" id="CHEBI:61560"/>
        <dbReference type="ChEBI" id="CHEBI:173112"/>
        <dbReference type="EC" id="2.7.7.7"/>
    </reaction>
</comment>
<dbReference type="Gene3D" id="1.20.1060.10">
    <property type="entry name" value="Taq DNA Polymerase, Chain T, domain 4"/>
    <property type="match status" value="1"/>
</dbReference>
<feature type="domain" description="Helix-hairpin-helix DNA-binding motif class 1" evidence="16">
    <location>
        <begin position="191"/>
        <end position="210"/>
    </location>
</feature>
<dbReference type="FunFam" id="1.10.150.20:FF:000003">
    <property type="entry name" value="DNA polymerase I"/>
    <property type="match status" value="1"/>
</dbReference>
<evidence type="ECO:0000256" key="7">
    <source>
        <dbReference type="ARBA" id="ARBA00022801"/>
    </source>
</evidence>
<evidence type="ECO:0000259" key="19">
    <source>
        <dbReference type="SMART" id="SM00482"/>
    </source>
</evidence>
<evidence type="ECO:0000256" key="2">
    <source>
        <dbReference type="ARBA" id="ARBA00022679"/>
    </source>
</evidence>
<sequence>MKKKLLLVDASNLLFRSYYATAYTGNLMQTSDGKFTNGIYGFVRAMKTLLERGYTHVIVALDSLGKTHRHQIYEDYKGTRQDTPPELIEQFAYMEDYLKAAGVYFYRQESFEADDVIGYAVKHFKDDFDEIMIYSNDQDLMQLIDDHVFQLISKKGLSEIEIYDKKALDEKLGLSPQQIPDFKGLVGDSSDNIPGIKGVGKKTAEKLLKEYHSLENIIEHIDDLKGKLKERIEEGKDLAVFSKELATIKCDFDNQMNIKDSEYKGYKEEALANFYRQMSFRSFLNEINKDKKVEIYEYKSISGQELEQVKLGDGYLHLELYEDNYHSSDKIGFSLISNNQTYYIDYDQALKSKNFTNWLKDEDKKKYVYDLKKIKVALLWDGFDLRGVDFDLLLGAYLINPNIYQDDFSQVVRSLDHDDVLSDDLIYGRGAKKTMPEKERLIKHMITKVKAIKALHQQVKEKIQENQQVVLFNEIEIPLANTLAMMEFEGINIDQEQLISLGKDLDKQLHRLESEIYALAGEDFNINSPKQLSEILFEKLDLPAKKKTKSGYSTDISVLNKLKNIHPIINLIIDYRTYSKLKSTYIEGLLAALQLKDDQKIHTIYQQALTKTGRLSSKEPNLQNLPIKTEIGRELRKVFVGEKDHVLLSLDYSQIELRVVAELANVKNLKLAFKEDKDIHLETAKKIFGKEEISANERSIAKAINFSIIYGKTTWGLSEELDISPKEAERFINAYFETYPEIKEYTDKQIEFAQKHGYVVTMFNRKTFIPEIGSKNYQTREFGKRIAMNAPIQGSAADILKAAMVKIDRLFKNEKVKSKIILQIHDEIVLDVFKDELDKVIEITKTTMENILDIESKLLVHYSYGQSLYEVK</sequence>
<evidence type="ECO:0000256" key="12">
    <source>
        <dbReference type="ARBA" id="ARBA00049244"/>
    </source>
</evidence>
<evidence type="ECO:0000256" key="1">
    <source>
        <dbReference type="ARBA" id="ARBA00007705"/>
    </source>
</evidence>
<dbReference type="InterPro" id="IPR036279">
    <property type="entry name" value="5-3_exonuclease_C_sf"/>
</dbReference>
<dbReference type="CDD" id="cd06140">
    <property type="entry name" value="DNA_polA_I_Bacillus_like_exo"/>
    <property type="match status" value="1"/>
</dbReference>
<evidence type="ECO:0000256" key="14">
    <source>
        <dbReference type="NCBIfam" id="TIGR00593"/>
    </source>
</evidence>
<dbReference type="InterPro" id="IPR043502">
    <property type="entry name" value="DNA/RNA_pol_sf"/>
</dbReference>
<dbReference type="GO" id="GO:0008409">
    <property type="term" value="F:5'-3' exonuclease activity"/>
    <property type="evidence" value="ECO:0007669"/>
    <property type="project" value="InterPro"/>
</dbReference>
<dbReference type="SMART" id="SM00475">
    <property type="entry name" value="53EXOc"/>
    <property type="match status" value="1"/>
</dbReference>
<dbReference type="Pfam" id="PF02739">
    <property type="entry name" value="5_3_exonuc_N"/>
    <property type="match status" value="1"/>
</dbReference>
<keyword evidence="21" id="KW-1185">Reference proteome</keyword>
<keyword evidence="6 15" id="KW-0227">DNA damage</keyword>
<keyword evidence="9 15" id="KW-0239">DNA-directed DNA polymerase</keyword>
<dbReference type="SMART" id="SM00278">
    <property type="entry name" value="HhH1"/>
    <property type="match status" value="2"/>
</dbReference>
<dbReference type="InterPro" id="IPR020045">
    <property type="entry name" value="DNA_polI_H3TH"/>
</dbReference>
<dbReference type="PANTHER" id="PTHR10133">
    <property type="entry name" value="DNA POLYMERASE I"/>
    <property type="match status" value="1"/>
</dbReference>
<dbReference type="CDD" id="cd08637">
    <property type="entry name" value="DNA_pol_A_pol_I_C"/>
    <property type="match status" value="1"/>
</dbReference>
<organism evidence="20 21">
    <name type="scientific">Hujiaoplasma nucleasis</name>
    <dbReference type="NCBI Taxonomy" id="2725268"/>
    <lineage>
        <taxon>Bacteria</taxon>
        <taxon>Bacillati</taxon>
        <taxon>Mycoplasmatota</taxon>
        <taxon>Mollicutes</taxon>
        <taxon>Candidatus Izemoplasmatales</taxon>
        <taxon>Hujiaoplasmataceae</taxon>
        <taxon>Hujiaoplasma</taxon>
    </lineage>
</organism>
<dbReference type="GO" id="GO:0008408">
    <property type="term" value="F:3'-5' exonuclease activity"/>
    <property type="evidence" value="ECO:0007669"/>
    <property type="project" value="InterPro"/>
</dbReference>
<keyword evidence="11 15" id="KW-0234">DNA repair</keyword>
<dbReference type="EMBL" id="CP051151">
    <property type="protein sequence ID" value="QLY39354.1"/>
    <property type="molecule type" value="Genomic_DNA"/>
</dbReference>
<keyword evidence="5" id="KW-0540">Nuclease</keyword>
<dbReference type="FunFam" id="1.20.1060.10:FF:000001">
    <property type="entry name" value="DNA polymerase I"/>
    <property type="match status" value="1"/>
</dbReference>
<dbReference type="KEGG" id="tbk:HF295_00165"/>
<name>A0A7L6N4D4_9MOLU</name>
<dbReference type="InterPro" id="IPR018320">
    <property type="entry name" value="DNA_polymerase_1"/>
</dbReference>
<dbReference type="SUPFAM" id="SSF53098">
    <property type="entry name" value="Ribonuclease H-like"/>
    <property type="match status" value="1"/>
</dbReference>
<dbReference type="FunFam" id="1.10.150.20:FF:000002">
    <property type="entry name" value="DNA polymerase I"/>
    <property type="match status" value="1"/>
</dbReference>
<dbReference type="Gene3D" id="3.30.420.10">
    <property type="entry name" value="Ribonuclease H-like superfamily/Ribonuclease H"/>
    <property type="match status" value="1"/>
</dbReference>
<dbReference type="GO" id="GO:0003677">
    <property type="term" value="F:DNA binding"/>
    <property type="evidence" value="ECO:0007669"/>
    <property type="project" value="UniProtKB-UniRule"/>
</dbReference>
<dbReference type="Gene3D" id="3.40.50.1010">
    <property type="entry name" value="5'-nuclease"/>
    <property type="match status" value="1"/>
</dbReference>
<dbReference type="PANTHER" id="PTHR10133:SF27">
    <property type="entry name" value="DNA POLYMERASE NU"/>
    <property type="match status" value="1"/>
</dbReference>
<keyword evidence="8" id="KW-0269">Exonuclease</keyword>
<dbReference type="InterPro" id="IPR003583">
    <property type="entry name" value="Hlx-hairpin-Hlx_DNA-bd_motif"/>
</dbReference>
<comment type="similarity">
    <text evidence="1 15">Belongs to the DNA polymerase type-A family.</text>
</comment>
<gene>
    <name evidence="15 20" type="primary">polA</name>
    <name evidence="20" type="ORF">HF295_00165</name>
</gene>
<feature type="domain" description="Helix-hairpin-helix DNA-binding motif class 1" evidence="16">
    <location>
        <begin position="835"/>
        <end position="854"/>
    </location>
</feature>
<evidence type="ECO:0000313" key="21">
    <source>
        <dbReference type="Proteomes" id="UP000512167"/>
    </source>
</evidence>
<accession>A0A7L6N4D4</accession>
<keyword evidence="3 15" id="KW-0548">Nucleotidyltransferase</keyword>
<dbReference type="Pfam" id="PF00476">
    <property type="entry name" value="DNA_pol_A"/>
    <property type="match status" value="1"/>
</dbReference>
<evidence type="ECO:0000256" key="3">
    <source>
        <dbReference type="ARBA" id="ARBA00022695"/>
    </source>
</evidence>
<evidence type="ECO:0000256" key="15">
    <source>
        <dbReference type="RuleBase" id="RU004460"/>
    </source>
</evidence>
<dbReference type="InterPro" id="IPR036397">
    <property type="entry name" value="RNaseH_sf"/>
</dbReference>
<dbReference type="InterPro" id="IPR020046">
    <property type="entry name" value="5-3_exonucl_a-hlix_arch_N"/>
</dbReference>
<evidence type="ECO:0000256" key="13">
    <source>
        <dbReference type="ARBA" id="ARBA00049957"/>
    </source>
</evidence>
<proteinExistence type="inferred from homology"/>
<evidence type="ECO:0000313" key="20">
    <source>
        <dbReference type="EMBL" id="QLY39354.1"/>
    </source>
</evidence>
<feature type="domain" description="DNA-directed DNA polymerase family A palm" evidence="19">
    <location>
        <begin position="632"/>
        <end position="836"/>
    </location>
</feature>
<dbReference type="InterPro" id="IPR002562">
    <property type="entry name" value="3'-5'_exonuclease_dom"/>
</dbReference>
<evidence type="ECO:0000256" key="6">
    <source>
        <dbReference type="ARBA" id="ARBA00022763"/>
    </source>
</evidence>
<protein>
    <recommendedName>
        <fullName evidence="14 15">DNA polymerase I</fullName>
        <ecNumber evidence="14 15">2.7.7.7</ecNumber>
    </recommendedName>
</protein>